<gene>
    <name evidence="5" type="primary">blaI</name>
    <name evidence="5" type="ORF">NCTC11157_00171</name>
</gene>
<dbReference type="Gene3D" id="1.10.4040.10">
    <property type="entry name" value="Penicillinase repressor domain"/>
    <property type="match status" value="1"/>
</dbReference>
<sequence length="139" mass="16411">MYYEILVTLRIEITRNESRMEKLTKTEEEVMLHIWRLEDCTTKEVLNELDDPKPPYTTLASVINNLKRKGFLNAKQKGLTYHYSPKIAKTEYKADFMKGFVGNYFKNSFREMVSFFAKEDKISPDELKEIIEEIEKGKA</sequence>
<dbReference type="InterPro" id="IPR036388">
    <property type="entry name" value="WH-like_DNA-bd_sf"/>
</dbReference>
<dbReference type="SUPFAM" id="SSF46785">
    <property type="entry name" value="Winged helix' DNA-binding domain"/>
    <property type="match status" value="1"/>
</dbReference>
<proteinExistence type="inferred from homology"/>
<keyword evidence="3" id="KW-0238">DNA-binding</keyword>
<keyword evidence="2" id="KW-0805">Transcription regulation</keyword>
<dbReference type="PIRSF" id="PIRSF019455">
    <property type="entry name" value="CopR_AtkY"/>
    <property type="match status" value="1"/>
</dbReference>
<organism evidence="5 6">
    <name type="scientific">Prevotella disiens</name>
    <dbReference type="NCBI Taxonomy" id="28130"/>
    <lineage>
        <taxon>Bacteria</taxon>
        <taxon>Pseudomonadati</taxon>
        <taxon>Bacteroidota</taxon>
        <taxon>Bacteroidia</taxon>
        <taxon>Bacteroidales</taxon>
        <taxon>Prevotellaceae</taxon>
        <taxon>Prevotella</taxon>
    </lineage>
</organism>
<evidence type="ECO:0000256" key="2">
    <source>
        <dbReference type="ARBA" id="ARBA00023015"/>
    </source>
</evidence>
<reference evidence="5 6" key="1">
    <citation type="submission" date="2018-06" db="EMBL/GenBank/DDBJ databases">
        <authorList>
            <consortium name="Pathogen Informatics"/>
            <person name="Doyle S."/>
        </authorList>
    </citation>
    <scope>NUCLEOTIDE SEQUENCE [LARGE SCALE GENOMIC DNA]</scope>
    <source>
        <strain evidence="5 6">NCTC11157</strain>
    </source>
</reference>
<evidence type="ECO:0000313" key="5">
    <source>
        <dbReference type="EMBL" id="SUB84468.1"/>
    </source>
</evidence>
<dbReference type="GO" id="GO:0003677">
    <property type="term" value="F:DNA binding"/>
    <property type="evidence" value="ECO:0007669"/>
    <property type="project" value="UniProtKB-KW"/>
</dbReference>
<dbReference type="EMBL" id="UGTL01000001">
    <property type="protein sequence ID" value="SUB84468.1"/>
    <property type="molecule type" value="Genomic_DNA"/>
</dbReference>
<keyword evidence="4" id="KW-0804">Transcription</keyword>
<evidence type="ECO:0000313" key="6">
    <source>
        <dbReference type="Proteomes" id="UP000254072"/>
    </source>
</evidence>
<dbReference type="InterPro" id="IPR036390">
    <property type="entry name" value="WH_DNA-bd_sf"/>
</dbReference>
<evidence type="ECO:0000256" key="3">
    <source>
        <dbReference type="ARBA" id="ARBA00023125"/>
    </source>
</evidence>
<dbReference type="Pfam" id="PF03965">
    <property type="entry name" value="Penicillinase_R"/>
    <property type="match status" value="1"/>
</dbReference>
<dbReference type="Proteomes" id="UP000254072">
    <property type="component" value="Unassembled WGS sequence"/>
</dbReference>
<name>A0A379DVG0_9BACT</name>
<evidence type="ECO:0000256" key="1">
    <source>
        <dbReference type="ARBA" id="ARBA00011046"/>
    </source>
</evidence>
<protein>
    <submittedName>
        <fullName evidence="5">Regulatory protein BlaI</fullName>
    </submittedName>
</protein>
<dbReference type="AlphaFoldDB" id="A0A379DVG0"/>
<comment type="similarity">
    <text evidence="1">Belongs to the BlaI transcriptional regulatory family.</text>
</comment>
<evidence type="ECO:0000256" key="4">
    <source>
        <dbReference type="ARBA" id="ARBA00023163"/>
    </source>
</evidence>
<dbReference type="Gene3D" id="1.10.10.10">
    <property type="entry name" value="Winged helix-like DNA-binding domain superfamily/Winged helix DNA-binding domain"/>
    <property type="match status" value="1"/>
</dbReference>
<dbReference type="InterPro" id="IPR005650">
    <property type="entry name" value="BlaI_family"/>
</dbReference>
<accession>A0A379DVG0</accession>
<dbReference type="GO" id="GO:0045892">
    <property type="term" value="P:negative regulation of DNA-templated transcription"/>
    <property type="evidence" value="ECO:0007669"/>
    <property type="project" value="InterPro"/>
</dbReference>